<dbReference type="OrthoDB" id="72963at2"/>
<evidence type="ECO:0000313" key="3">
    <source>
        <dbReference type="Proteomes" id="UP000009073"/>
    </source>
</evidence>
<feature type="transmembrane region" description="Helical" evidence="1">
    <location>
        <begin position="67"/>
        <end position="85"/>
    </location>
</feature>
<reference evidence="2 3" key="2">
    <citation type="journal article" date="2011" name="Stand. Genomic Sci.">
        <title>Complete genome sequence of Tolumonas auensis type strain (TA 4).</title>
        <authorList>
            <person name="Chertkov O."/>
            <person name="Copeland A."/>
            <person name="Lucas S."/>
            <person name="Lapidus A."/>
            <person name="Berry K.W."/>
            <person name="Detter J.C."/>
            <person name="Del Rio T.G."/>
            <person name="Hammon N."/>
            <person name="Dalin E."/>
            <person name="Tice H."/>
            <person name="Pitluck S."/>
            <person name="Richardson P."/>
            <person name="Bruce D."/>
            <person name="Goodwin L."/>
            <person name="Han C."/>
            <person name="Tapia R."/>
            <person name="Saunders E."/>
            <person name="Schmutz J."/>
            <person name="Brettin T."/>
            <person name="Larimer F."/>
            <person name="Land M."/>
            <person name="Hauser L."/>
            <person name="Spring S."/>
            <person name="Rohde M."/>
            <person name="Kyrpides N.C."/>
            <person name="Ivanova N."/>
            <person name="Goker M."/>
            <person name="Beller H.R."/>
            <person name="Klenk H.P."/>
            <person name="Woyke T."/>
        </authorList>
    </citation>
    <scope>NUCLEOTIDE SEQUENCE [LARGE SCALE GENOMIC DNA]</scope>
    <source>
        <strain evidence="3">DSM 9187 / TA4</strain>
    </source>
</reference>
<dbReference type="eggNOG" id="COG3326">
    <property type="taxonomic scope" value="Bacteria"/>
</dbReference>
<dbReference type="PIRSF" id="PIRSF002599">
    <property type="entry name" value="Cold_shock_A"/>
    <property type="match status" value="1"/>
</dbReference>
<dbReference type="InterPro" id="IPR010718">
    <property type="entry name" value="DUF1294"/>
</dbReference>
<evidence type="ECO:0000256" key="1">
    <source>
        <dbReference type="SAM" id="Phobius"/>
    </source>
</evidence>
<dbReference type="EMBL" id="CP001616">
    <property type="protein sequence ID" value="ACQ92320.1"/>
    <property type="molecule type" value="Genomic_DNA"/>
</dbReference>
<name>C4LAW6_TOLAT</name>
<feature type="transmembrane region" description="Helical" evidence="1">
    <location>
        <begin position="35"/>
        <end position="55"/>
    </location>
</feature>
<dbReference type="HOGENOM" id="CLU_091970_2_1_6"/>
<sequence>MFIVIFYFIISVVTYITYAIDKSAAEQNRWRIQENTLHMLALVGGWPGALIAQRTLRHKTQKISFQIVYWATVGFNLAGLVWIISNPELMF</sequence>
<dbReference type="KEGG" id="tau:Tola_0691"/>
<dbReference type="Pfam" id="PF06961">
    <property type="entry name" value="DUF1294"/>
    <property type="match status" value="1"/>
</dbReference>
<dbReference type="GO" id="GO:0003676">
    <property type="term" value="F:nucleic acid binding"/>
    <property type="evidence" value="ECO:0007669"/>
    <property type="project" value="InterPro"/>
</dbReference>
<evidence type="ECO:0008006" key="4">
    <source>
        <dbReference type="Google" id="ProtNLM"/>
    </source>
</evidence>
<dbReference type="InterPro" id="IPR012156">
    <property type="entry name" value="Cold_shock_CspA"/>
</dbReference>
<dbReference type="Proteomes" id="UP000009073">
    <property type="component" value="Chromosome"/>
</dbReference>
<reference evidence="3" key="1">
    <citation type="submission" date="2009-05" db="EMBL/GenBank/DDBJ databases">
        <title>Complete sequence of Tolumonas auensis DSM 9187.</title>
        <authorList>
            <consortium name="US DOE Joint Genome Institute"/>
            <person name="Lucas S."/>
            <person name="Copeland A."/>
            <person name="Lapidus A."/>
            <person name="Glavina del Rio T."/>
            <person name="Tice H."/>
            <person name="Bruce D."/>
            <person name="Goodwin L."/>
            <person name="Pitluck S."/>
            <person name="Chertkov O."/>
            <person name="Brettin T."/>
            <person name="Detter J.C."/>
            <person name="Han C."/>
            <person name="Larimer F."/>
            <person name="Land M."/>
            <person name="Hauser L."/>
            <person name="Kyrpides N."/>
            <person name="Mikhailova N."/>
            <person name="Spring S."/>
            <person name="Beller H."/>
        </authorList>
    </citation>
    <scope>NUCLEOTIDE SEQUENCE [LARGE SCALE GENOMIC DNA]</scope>
    <source>
        <strain evidence="3">DSM 9187 / TA4</strain>
    </source>
</reference>
<keyword evidence="1" id="KW-0812">Transmembrane</keyword>
<accession>C4LAW6</accession>
<dbReference type="STRING" id="595494.Tola_0691"/>
<gene>
    <name evidence="2" type="ordered locus">Tola_0691</name>
</gene>
<keyword evidence="3" id="KW-1185">Reference proteome</keyword>
<keyword evidence="1" id="KW-1133">Transmembrane helix</keyword>
<organism evidence="2 3">
    <name type="scientific">Tolumonas auensis (strain DSM 9187 / NBRC 110442 / TA 4)</name>
    <dbReference type="NCBI Taxonomy" id="595494"/>
    <lineage>
        <taxon>Bacteria</taxon>
        <taxon>Pseudomonadati</taxon>
        <taxon>Pseudomonadota</taxon>
        <taxon>Gammaproteobacteria</taxon>
        <taxon>Aeromonadales</taxon>
        <taxon>Aeromonadaceae</taxon>
        <taxon>Tolumonas</taxon>
    </lineage>
</organism>
<proteinExistence type="predicted"/>
<keyword evidence="1" id="KW-0472">Membrane</keyword>
<evidence type="ECO:0000313" key="2">
    <source>
        <dbReference type="EMBL" id="ACQ92320.1"/>
    </source>
</evidence>
<protein>
    <recommendedName>
        <fullName evidence="4">Cold-shock DNA-binding domain protein</fullName>
    </recommendedName>
</protein>
<dbReference type="RefSeq" id="WP_012728919.1">
    <property type="nucleotide sequence ID" value="NC_012691.1"/>
</dbReference>
<dbReference type="AlphaFoldDB" id="C4LAW6"/>